<organism evidence="6 7">
    <name type="scientific">Amycolatopsis sulphurea</name>
    <dbReference type="NCBI Taxonomy" id="76022"/>
    <lineage>
        <taxon>Bacteria</taxon>
        <taxon>Bacillati</taxon>
        <taxon>Actinomycetota</taxon>
        <taxon>Actinomycetes</taxon>
        <taxon>Pseudonocardiales</taxon>
        <taxon>Pseudonocardiaceae</taxon>
        <taxon>Amycolatopsis</taxon>
    </lineage>
</organism>
<dbReference type="Proteomes" id="UP000243542">
    <property type="component" value="Unassembled WGS sequence"/>
</dbReference>
<dbReference type="InterPro" id="IPR011761">
    <property type="entry name" value="ATP-grasp"/>
</dbReference>
<feature type="domain" description="ATP-grasp" evidence="5">
    <location>
        <begin position="119"/>
        <end position="307"/>
    </location>
</feature>
<dbReference type="InterPro" id="IPR013815">
    <property type="entry name" value="ATP_grasp_subdomain_1"/>
</dbReference>
<gene>
    <name evidence="6" type="ORF">ATK36_0827</name>
</gene>
<reference evidence="6 7" key="1">
    <citation type="submission" date="2017-10" db="EMBL/GenBank/DDBJ databases">
        <title>Sequencing the genomes of 1000 actinobacteria strains.</title>
        <authorList>
            <person name="Klenk H.-P."/>
        </authorList>
    </citation>
    <scope>NUCLEOTIDE SEQUENCE [LARGE SCALE GENOMIC DNA]</scope>
    <source>
        <strain evidence="6 7">DSM 46092</strain>
    </source>
</reference>
<accession>A0A2A9G2Y9</accession>
<keyword evidence="7" id="KW-1185">Reference proteome</keyword>
<dbReference type="Gene3D" id="3.40.50.20">
    <property type="match status" value="1"/>
</dbReference>
<sequence length="407" mass="43700">MCLYLTALNPTDAVTHGLLPAAARLGMPMVILTDQPEAHRAAYAGHAHPPSAVEPVDVRDPGAVATRVLALAGRHGRPAALFSNSDHLQTATALAAELLDLPHKQWRAAQRCKNKFLTRHTLAAAGLDTVACFEIGPSDDVTEVAAELPFPAVIKPREGVASEDVLLVRDRSELVTEVARIRARRGSCTLIAEEYLAGELHTYDTLGDGERLHHFGSWRTSLGEPPSFVESGRDWVPSLPEPVERDLRAQLSALDVGFGACHAEFVIQGARARLIEVNYRLIGDTMDLICAELLGVDLFAEVIRLHLGRPLSAGLPVPSTVDRHARIRYVAAEQAGRFTEAPPTSSAELPDGIRLGHRRLRALGVTAALHGTNRDYLGVVHAIGPGPEAVGAAIDDFVAANQWSVTA</sequence>
<dbReference type="SUPFAM" id="SSF56059">
    <property type="entry name" value="Glutathione synthetase ATP-binding domain-like"/>
    <property type="match status" value="1"/>
</dbReference>
<dbReference type="AlphaFoldDB" id="A0A2A9G2Y9"/>
<evidence type="ECO:0000259" key="5">
    <source>
        <dbReference type="PROSITE" id="PS50975"/>
    </source>
</evidence>
<dbReference type="Gene3D" id="3.30.1490.20">
    <property type="entry name" value="ATP-grasp fold, A domain"/>
    <property type="match status" value="1"/>
</dbReference>
<dbReference type="InterPro" id="IPR003806">
    <property type="entry name" value="ATP-grasp_PylC-type"/>
</dbReference>
<proteinExistence type="predicted"/>
<comment type="caution">
    <text evidence="6">The sequence shown here is derived from an EMBL/GenBank/DDBJ whole genome shotgun (WGS) entry which is preliminary data.</text>
</comment>
<evidence type="ECO:0000256" key="4">
    <source>
        <dbReference type="PROSITE-ProRule" id="PRU00409"/>
    </source>
</evidence>
<dbReference type="GO" id="GO:0005524">
    <property type="term" value="F:ATP binding"/>
    <property type="evidence" value="ECO:0007669"/>
    <property type="project" value="UniProtKB-UniRule"/>
</dbReference>
<dbReference type="Gene3D" id="3.30.470.20">
    <property type="entry name" value="ATP-grasp fold, B domain"/>
    <property type="match status" value="1"/>
</dbReference>
<evidence type="ECO:0000256" key="2">
    <source>
        <dbReference type="ARBA" id="ARBA00022741"/>
    </source>
</evidence>
<dbReference type="EMBL" id="PDJK01000001">
    <property type="protein sequence ID" value="PFG57261.1"/>
    <property type="molecule type" value="Genomic_DNA"/>
</dbReference>
<keyword evidence="2 4" id="KW-0547">Nucleotide-binding</keyword>
<protein>
    <submittedName>
        <fullName evidence="6">Biotin carboxylase</fullName>
    </submittedName>
</protein>
<name>A0A2A9G2Y9_9PSEU</name>
<dbReference type="InterPro" id="IPR052032">
    <property type="entry name" value="ATP-dep_AA_Ligase"/>
</dbReference>
<dbReference type="Pfam" id="PF02655">
    <property type="entry name" value="ATP-grasp_3"/>
    <property type="match status" value="1"/>
</dbReference>
<dbReference type="GO" id="GO:0046872">
    <property type="term" value="F:metal ion binding"/>
    <property type="evidence" value="ECO:0007669"/>
    <property type="project" value="InterPro"/>
</dbReference>
<dbReference type="PANTHER" id="PTHR43585:SF2">
    <property type="entry name" value="ATP-GRASP ENZYME FSQD"/>
    <property type="match status" value="1"/>
</dbReference>
<keyword evidence="1" id="KW-0436">Ligase</keyword>
<dbReference type="RefSeq" id="WP_098509876.1">
    <property type="nucleotide sequence ID" value="NZ_JBIAKZ010000010.1"/>
</dbReference>
<dbReference type="PROSITE" id="PS50975">
    <property type="entry name" value="ATP_GRASP"/>
    <property type="match status" value="1"/>
</dbReference>
<evidence type="ECO:0000256" key="1">
    <source>
        <dbReference type="ARBA" id="ARBA00022598"/>
    </source>
</evidence>
<evidence type="ECO:0000256" key="3">
    <source>
        <dbReference type="ARBA" id="ARBA00022840"/>
    </source>
</evidence>
<evidence type="ECO:0000313" key="6">
    <source>
        <dbReference type="EMBL" id="PFG57261.1"/>
    </source>
</evidence>
<dbReference type="PANTHER" id="PTHR43585">
    <property type="entry name" value="FUMIPYRROLE BIOSYNTHESIS PROTEIN C"/>
    <property type="match status" value="1"/>
</dbReference>
<keyword evidence="3 4" id="KW-0067">ATP-binding</keyword>
<evidence type="ECO:0000313" key="7">
    <source>
        <dbReference type="Proteomes" id="UP000243542"/>
    </source>
</evidence>
<dbReference type="GO" id="GO:0016874">
    <property type="term" value="F:ligase activity"/>
    <property type="evidence" value="ECO:0007669"/>
    <property type="project" value="UniProtKB-KW"/>
</dbReference>